<comment type="caution">
    <text evidence="3">The sequence shown here is derived from an EMBL/GenBank/DDBJ whole genome shotgun (WGS) entry which is preliminary data.</text>
</comment>
<feature type="region of interest" description="Disordered" evidence="2">
    <location>
        <begin position="147"/>
        <end position="181"/>
    </location>
</feature>
<feature type="compositionally biased region" description="Basic and acidic residues" evidence="2">
    <location>
        <begin position="147"/>
        <end position="156"/>
    </location>
</feature>
<evidence type="ECO:0000256" key="2">
    <source>
        <dbReference type="SAM" id="MobiDB-lite"/>
    </source>
</evidence>
<evidence type="ECO:0000313" key="4">
    <source>
        <dbReference type="Proteomes" id="UP000621631"/>
    </source>
</evidence>
<organism evidence="3 4">
    <name type="scientific">Virgibacillus halodenitrificans</name>
    <name type="common">Bacillus halodenitrificans</name>
    <dbReference type="NCBI Taxonomy" id="1482"/>
    <lineage>
        <taxon>Bacteria</taxon>
        <taxon>Bacillati</taxon>
        <taxon>Bacillota</taxon>
        <taxon>Bacilli</taxon>
        <taxon>Bacillales</taxon>
        <taxon>Bacillaceae</taxon>
        <taxon>Virgibacillus</taxon>
    </lineage>
</organism>
<sequence>MNREFLKGLGLEDDAIDKIMKEHGKTVNPIKEKADKVEDLESQINDYQQQIADRDQQLTDLSKQAEGNEDLQKQIKDLQKANDDAQKEWQDKLNKQQFDFALEKSITGEKARNPKAVKALLDTESIKLDGDKLLGLEEQLTALKESDGYLFGEEKPPGLQGRQPHNSDPNQQTNQNAELQKQYDEAMKAGNMPLAVSLKNQLFNQNENGE</sequence>
<reference evidence="3 4" key="1">
    <citation type="submission" date="2020-09" db="EMBL/GenBank/DDBJ databases">
        <title>Draft Genome Sequences of Oil-Oxidizing Bacteria Halomonas titanicae, Marinobacter lutaoensis, and Virgibacillus halodenitrificans Isolated from Highly Saline Environments.</title>
        <authorList>
            <person name="Grouzdev D.S."/>
            <person name="Sokolova D.S."/>
            <person name="Semenova E.M."/>
            <person name="Borzenkov I.A."/>
            <person name="Bidzhieva S.K."/>
            <person name="Poltaraus A.B."/>
            <person name="Nazina T.N."/>
        </authorList>
    </citation>
    <scope>NUCLEOTIDE SEQUENCE [LARGE SCALE GENOMIC DNA]</scope>
    <source>
        <strain evidence="3 4">VKM B-3472D</strain>
    </source>
</reference>
<dbReference type="EMBL" id="JACWEZ010000006">
    <property type="protein sequence ID" value="MBD1223284.1"/>
    <property type="molecule type" value="Genomic_DNA"/>
</dbReference>
<feature type="compositionally biased region" description="Polar residues" evidence="2">
    <location>
        <begin position="163"/>
        <end position="179"/>
    </location>
</feature>
<accession>A0ABR7VMZ8</accession>
<keyword evidence="1" id="KW-0175">Coiled coil</keyword>
<dbReference type="Pfam" id="PF06810">
    <property type="entry name" value="Phage_scaffold"/>
    <property type="match status" value="1"/>
</dbReference>
<proteinExistence type="predicted"/>
<dbReference type="InterPro" id="IPR009636">
    <property type="entry name" value="SCAF"/>
</dbReference>
<evidence type="ECO:0000256" key="1">
    <source>
        <dbReference type="SAM" id="Coils"/>
    </source>
</evidence>
<gene>
    <name evidence="3" type="ORF">IC602_11820</name>
</gene>
<dbReference type="RefSeq" id="WP_189778383.1">
    <property type="nucleotide sequence ID" value="NZ_JACWEZ010000006.1"/>
</dbReference>
<evidence type="ECO:0000313" key="3">
    <source>
        <dbReference type="EMBL" id="MBD1223284.1"/>
    </source>
</evidence>
<keyword evidence="4" id="KW-1185">Reference proteome</keyword>
<name>A0ABR7VMZ8_VIRHA</name>
<dbReference type="Proteomes" id="UP000621631">
    <property type="component" value="Unassembled WGS sequence"/>
</dbReference>
<feature type="coiled-coil region" evidence="1">
    <location>
        <begin position="30"/>
        <end position="95"/>
    </location>
</feature>
<protein>
    <submittedName>
        <fullName evidence="3">Phage scaffolding protein</fullName>
    </submittedName>
</protein>